<dbReference type="Pfam" id="PF00216">
    <property type="entry name" value="Bac_DNA_binding"/>
    <property type="match status" value="1"/>
</dbReference>
<evidence type="ECO:0000256" key="2">
    <source>
        <dbReference type="ARBA" id="ARBA00010529"/>
    </source>
</evidence>
<dbReference type="SMART" id="SM00411">
    <property type="entry name" value="BHL"/>
    <property type="match status" value="1"/>
</dbReference>
<organism evidence="6 7">
    <name type="scientific">Catenovulum adriaticum</name>
    <dbReference type="NCBI Taxonomy" id="2984846"/>
    <lineage>
        <taxon>Bacteria</taxon>
        <taxon>Pseudomonadati</taxon>
        <taxon>Pseudomonadota</taxon>
        <taxon>Gammaproteobacteria</taxon>
        <taxon>Alteromonadales</taxon>
        <taxon>Alteromonadaceae</taxon>
        <taxon>Catenovulum</taxon>
    </lineage>
</organism>
<gene>
    <name evidence="6" type="ORF">OLW01_10800</name>
</gene>
<evidence type="ECO:0000256" key="3">
    <source>
        <dbReference type="ARBA" id="ARBA00023067"/>
    </source>
</evidence>
<proteinExistence type="inferred from homology"/>
<evidence type="ECO:0000313" key="7">
    <source>
        <dbReference type="Proteomes" id="UP001163726"/>
    </source>
</evidence>
<dbReference type="CDD" id="cd13831">
    <property type="entry name" value="HU"/>
    <property type="match status" value="1"/>
</dbReference>
<name>A0ABY7AJA1_9ALTE</name>
<sequence length="91" mass="9488">MNKSQLIEKIASGADISKASAGRALDSFIDAVSGALQEDDQVALVGFGTFSVRERAARTGRNPQSGETIEIAAAKIPAFKPGKALKEAVNK</sequence>
<keyword evidence="3" id="KW-0226">DNA condensation</keyword>
<protein>
    <submittedName>
        <fullName evidence="6">HU family DNA-binding protein</fullName>
    </submittedName>
</protein>
<evidence type="ECO:0000256" key="4">
    <source>
        <dbReference type="ARBA" id="ARBA00023125"/>
    </source>
</evidence>
<comment type="similarity">
    <text evidence="2 5">Belongs to the bacterial histone-like protein family.</text>
</comment>
<dbReference type="Proteomes" id="UP001163726">
    <property type="component" value="Chromosome"/>
</dbReference>
<keyword evidence="7" id="KW-1185">Reference proteome</keyword>
<dbReference type="RefSeq" id="WP_268073927.1">
    <property type="nucleotide sequence ID" value="NZ_CP109965.1"/>
</dbReference>
<evidence type="ECO:0000313" key="6">
    <source>
        <dbReference type="EMBL" id="WAJ69643.1"/>
    </source>
</evidence>
<accession>A0ABY7AJA1</accession>
<dbReference type="SUPFAM" id="SSF47729">
    <property type="entry name" value="IHF-like DNA-binding proteins"/>
    <property type="match status" value="1"/>
</dbReference>
<reference evidence="6" key="1">
    <citation type="submission" date="2022-10" db="EMBL/GenBank/DDBJ databases">
        <title>Catenovulum adriacola sp. nov. isolated in the Harbour of Susak.</title>
        <authorList>
            <person name="Schoch T."/>
            <person name="Reich S.J."/>
            <person name="Stoeferle S."/>
            <person name="Flaiz M."/>
            <person name="Kazda M."/>
            <person name="Riedel C.U."/>
            <person name="Duerre P."/>
        </authorList>
    </citation>
    <scope>NUCLEOTIDE SEQUENCE</scope>
    <source>
        <strain evidence="6">TS8</strain>
    </source>
</reference>
<dbReference type="Gene3D" id="4.10.520.10">
    <property type="entry name" value="IHF-like DNA-binding proteins"/>
    <property type="match status" value="1"/>
</dbReference>
<evidence type="ECO:0000256" key="5">
    <source>
        <dbReference type="RuleBase" id="RU003939"/>
    </source>
</evidence>
<dbReference type="GO" id="GO:0003677">
    <property type="term" value="F:DNA binding"/>
    <property type="evidence" value="ECO:0007669"/>
    <property type="project" value="UniProtKB-KW"/>
</dbReference>
<dbReference type="PANTHER" id="PTHR33175:SF3">
    <property type="entry name" value="DNA-BINDING PROTEIN HU-BETA"/>
    <property type="match status" value="1"/>
</dbReference>
<dbReference type="EMBL" id="CP109965">
    <property type="protein sequence ID" value="WAJ69643.1"/>
    <property type="molecule type" value="Genomic_DNA"/>
</dbReference>
<comment type="function">
    <text evidence="1">Histone-like DNA-binding protein which is capable of wrapping DNA to stabilize it, and thus to prevent its denaturation under extreme environmental conditions.</text>
</comment>
<dbReference type="PANTHER" id="PTHR33175">
    <property type="entry name" value="DNA-BINDING PROTEIN HU"/>
    <property type="match status" value="1"/>
</dbReference>
<dbReference type="PRINTS" id="PR01727">
    <property type="entry name" value="DNABINDINGHU"/>
</dbReference>
<dbReference type="InterPro" id="IPR010992">
    <property type="entry name" value="IHF-like_DNA-bd_dom_sf"/>
</dbReference>
<keyword evidence="4 6" id="KW-0238">DNA-binding</keyword>
<evidence type="ECO:0000256" key="1">
    <source>
        <dbReference type="ARBA" id="ARBA00003819"/>
    </source>
</evidence>
<dbReference type="InterPro" id="IPR000119">
    <property type="entry name" value="Hist_DNA-bd"/>
</dbReference>